<sequence length="480" mass="54386">MVDNKFIIVFVIVTMKRVIQRSSKCVIPRRFASAKATSSLRRAEPNIKEIIENKQVYEESIKRRCTNRLEPLQYIVETREKQQDIFKEIEGLKRKRAEYSNESMRRKKGGNEHKLSISDDDLVKELKEIKGKLKDLSSLNDSLTSRIYDSWDEIPNTLDSSVPVDPNEGEIVEYINFKANEDIKTLTPNKEFDHKTIVDKMGIADFNKASRVSGFSWYYLLGDGALLEQALIQYGLSKARKHGYKMITPPTLVKKEIVEACGFKPKGTNEAKHIYDIENQDLSLTGTAEIPLGAFHSNEELEGSLPKKYVGISRAFRAEAGARGADTKGLYRVHEFNKVELFHFTTAENSKQELEDLKEFQTEVIKELGIKAVMINMPSSDLGNPAMKKYDCEAWMPGRGAFVPEYQDKGCILQFTSGASSHVHPHHFRWADSPSCPTQNHFKGVHTHLTASHPARTSDIPPTGTQKAVSPSHSYKNFWG</sequence>
<dbReference type="PRINTS" id="PR00981">
    <property type="entry name" value="TRNASYNTHSER"/>
</dbReference>
<evidence type="ECO:0000256" key="1">
    <source>
        <dbReference type="ARBA" id="ARBA00012840"/>
    </source>
</evidence>
<dbReference type="EMBL" id="JASBNA010000015">
    <property type="protein sequence ID" value="KAK7686872.1"/>
    <property type="molecule type" value="Genomic_DNA"/>
</dbReference>
<dbReference type="SUPFAM" id="SSF55681">
    <property type="entry name" value="Class II aaRS and biotin synthetases"/>
    <property type="match status" value="1"/>
</dbReference>
<dbReference type="Proteomes" id="UP001385951">
    <property type="component" value="Unassembled WGS sequence"/>
</dbReference>
<feature type="compositionally biased region" description="Polar residues" evidence="8">
    <location>
        <begin position="463"/>
        <end position="480"/>
    </location>
</feature>
<gene>
    <name evidence="10" type="ORF">QCA50_009948</name>
</gene>
<dbReference type="GO" id="GO:0005524">
    <property type="term" value="F:ATP binding"/>
    <property type="evidence" value="ECO:0007669"/>
    <property type="project" value="UniProtKB-KW"/>
</dbReference>
<evidence type="ECO:0000313" key="10">
    <source>
        <dbReference type="EMBL" id="KAK7686872.1"/>
    </source>
</evidence>
<dbReference type="InterPro" id="IPR010978">
    <property type="entry name" value="tRNA-bd_arm"/>
</dbReference>
<evidence type="ECO:0000259" key="9">
    <source>
        <dbReference type="PROSITE" id="PS50862"/>
    </source>
</evidence>
<evidence type="ECO:0000256" key="2">
    <source>
        <dbReference type="ARBA" id="ARBA00022598"/>
    </source>
</evidence>
<dbReference type="PROSITE" id="PS50862">
    <property type="entry name" value="AA_TRNA_LIGASE_II"/>
    <property type="match status" value="1"/>
</dbReference>
<evidence type="ECO:0000256" key="4">
    <source>
        <dbReference type="ARBA" id="ARBA00022840"/>
    </source>
</evidence>
<dbReference type="InterPro" id="IPR002314">
    <property type="entry name" value="aa-tRNA-synt_IIb"/>
</dbReference>
<dbReference type="AlphaFoldDB" id="A0AAW0G3C4"/>
<dbReference type="Pfam" id="PF00587">
    <property type="entry name" value="tRNA-synt_2b"/>
    <property type="match status" value="1"/>
</dbReference>
<organism evidence="10 11">
    <name type="scientific">Cerrena zonata</name>
    <dbReference type="NCBI Taxonomy" id="2478898"/>
    <lineage>
        <taxon>Eukaryota</taxon>
        <taxon>Fungi</taxon>
        <taxon>Dikarya</taxon>
        <taxon>Basidiomycota</taxon>
        <taxon>Agaricomycotina</taxon>
        <taxon>Agaricomycetes</taxon>
        <taxon>Polyporales</taxon>
        <taxon>Cerrenaceae</taxon>
        <taxon>Cerrena</taxon>
    </lineage>
</organism>
<keyword evidence="5" id="KW-0030">Aminoacyl-tRNA synthetase</keyword>
<dbReference type="Gene3D" id="1.10.287.40">
    <property type="entry name" value="Serine-tRNA synthetase, tRNA binding domain"/>
    <property type="match status" value="1"/>
</dbReference>
<keyword evidence="4" id="KW-0067">ATP-binding</keyword>
<evidence type="ECO:0000313" key="11">
    <source>
        <dbReference type="Proteomes" id="UP001385951"/>
    </source>
</evidence>
<proteinExistence type="predicted"/>
<dbReference type="InterPro" id="IPR006195">
    <property type="entry name" value="aa-tRNA-synth_II"/>
</dbReference>
<dbReference type="GO" id="GO:0006434">
    <property type="term" value="P:seryl-tRNA aminoacylation"/>
    <property type="evidence" value="ECO:0007669"/>
    <property type="project" value="InterPro"/>
</dbReference>
<dbReference type="EC" id="6.1.1.11" evidence="1"/>
<dbReference type="GO" id="GO:0004828">
    <property type="term" value="F:serine-tRNA ligase activity"/>
    <property type="evidence" value="ECO:0007669"/>
    <property type="project" value="UniProtKB-EC"/>
</dbReference>
<dbReference type="PANTHER" id="PTHR11778">
    <property type="entry name" value="SERYL-TRNA SYNTHETASE"/>
    <property type="match status" value="1"/>
</dbReference>
<evidence type="ECO:0000256" key="7">
    <source>
        <dbReference type="ARBA" id="ARBA00034892"/>
    </source>
</evidence>
<evidence type="ECO:0000256" key="6">
    <source>
        <dbReference type="ARBA" id="ARBA00031113"/>
    </source>
</evidence>
<feature type="domain" description="Aminoacyl-transfer RNA synthetases class-II family profile" evidence="9">
    <location>
        <begin position="193"/>
        <end position="400"/>
    </location>
</feature>
<dbReference type="Gene3D" id="3.30.930.10">
    <property type="entry name" value="Bira Bifunctional Protein, Domain 2"/>
    <property type="match status" value="1"/>
</dbReference>
<accession>A0AAW0G3C4</accession>
<dbReference type="InterPro" id="IPR045864">
    <property type="entry name" value="aa-tRNA-synth_II/BPL/LPL"/>
</dbReference>
<protein>
    <recommendedName>
        <fullName evidence="1">serine--tRNA ligase</fullName>
        <ecNumber evidence="1">6.1.1.11</ecNumber>
    </recommendedName>
    <alternativeName>
        <fullName evidence="6">Seryl-tRNA synthetase</fullName>
    </alternativeName>
    <alternativeName>
        <fullName evidence="7">Seryl-tRNA(Ser) synthetase</fullName>
    </alternativeName>
</protein>
<reference evidence="10 11" key="1">
    <citation type="submission" date="2022-09" db="EMBL/GenBank/DDBJ databases">
        <authorList>
            <person name="Palmer J.M."/>
        </authorList>
    </citation>
    <scope>NUCLEOTIDE SEQUENCE [LARGE SCALE GENOMIC DNA]</scope>
    <source>
        <strain evidence="10 11">DSM 7382</strain>
    </source>
</reference>
<evidence type="ECO:0000256" key="5">
    <source>
        <dbReference type="ARBA" id="ARBA00023146"/>
    </source>
</evidence>
<dbReference type="InterPro" id="IPR042103">
    <property type="entry name" value="SerRS_1_N_sf"/>
</dbReference>
<keyword evidence="2" id="KW-0436">Ligase</keyword>
<name>A0AAW0G3C4_9APHY</name>
<feature type="region of interest" description="Disordered" evidence="8">
    <location>
        <begin position="452"/>
        <end position="480"/>
    </location>
</feature>
<evidence type="ECO:0000256" key="8">
    <source>
        <dbReference type="SAM" id="MobiDB-lite"/>
    </source>
</evidence>
<dbReference type="InterPro" id="IPR002317">
    <property type="entry name" value="Ser-tRNA-ligase_type_1"/>
</dbReference>
<comment type="caution">
    <text evidence="10">The sequence shown here is derived from an EMBL/GenBank/DDBJ whole genome shotgun (WGS) entry which is preliminary data.</text>
</comment>
<keyword evidence="11" id="KW-1185">Reference proteome</keyword>
<dbReference type="SUPFAM" id="SSF46589">
    <property type="entry name" value="tRNA-binding arm"/>
    <property type="match status" value="1"/>
</dbReference>
<keyword evidence="3" id="KW-0547">Nucleotide-binding</keyword>
<evidence type="ECO:0000256" key="3">
    <source>
        <dbReference type="ARBA" id="ARBA00022741"/>
    </source>
</evidence>